<gene>
    <name evidence="1" type="ORF">V5O48_017988</name>
</gene>
<keyword evidence="2" id="KW-1185">Reference proteome</keyword>
<comment type="caution">
    <text evidence="1">The sequence shown here is derived from an EMBL/GenBank/DDBJ whole genome shotgun (WGS) entry which is preliminary data.</text>
</comment>
<evidence type="ECO:0000313" key="2">
    <source>
        <dbReference type="Proteomes" id="UP001465976"/>
    </source>
</evidence>
<organism evidence="1 2">
    <name type="scientific">Marasmius crinis-equi</name>
    <dbReference type="NCBI Taxonomy" id="585013"/>
    <lineage>
        <taxon>Eukaryota</taxon>
        <taxon>Fungi</taxon>
        <taxon>Dikarya</taxon>
        <taxon>Basidiomycota</taxon>
        <taxon>Agaricomycotina</taxon>
        <taxon>Agaricomycetes</taxon>
        <taxon>Agaricomycetidae</taxon>
        <taxon>Agaricales</taxon>
        <taxon>Marasmiineae</taxon>
        <taxon>Marasmiaceae</taxon>
        <taxon>Marasmius</taxon>
    </lineage>
</organism>
<sequence length="114" mass="13143">MPQGDTVPRPGGTVQTAIVIPQTTATELEAFLKFVCGPETLPRPMDIEFCVMLYKLSHRYQYSEGYRTAIEDVKFQATWIQKLILGIRERSHDWVKSGLRELFEQDRKLDLKVA</sequence>
<reference evidence="1 2" key="1">
    <citation type="submission" date="2024-02" db="EMBL/GenBank/DDBJ databases">
        <title>A draft genome for the cacao thread blight pathogen Marasmius crinis-equi.</title>
        <authorList>
            <person name="Cohen S.P."/>
            <person name="Baruah I.K."/>
            <person name="Amoako-Attah I."/>
            <person name="Bukari Y."/>
            <person name="Meinhardt L.W."/>
            <person name="Bailey B.A."/>
        </authorList>
    </citation>
    <scope>NUCLEOTIDE SEQUENCE [LARGE SCALE GENOMIC DNA]</scope>
    <source>
        <strain evidence="1 2">GH-76</strain>
    </source>
</reference>
<name>A0ABR3EME9_9AGAR</name>
<proteinExistence type="predicted"/>
<accession>A0ABR3EME9</accession>
<dbReference type="Proteomes" id="UP001465976">
    <property type="component" value="Unassembled WGS sequence"/>
</dbReference>
<feature type="non-terminal residue" evidence="1">
    <location>
        <position position="114"/>
    </location>
</feature>
<protein>
    <submittedName>
        <fullName evidence="1">Uncharacterized protein</fullName>
    </submittedName>
</protein>
<dbReference type="EMBL" id="JBAHYK010003009">
    <property type="protein sequence ID" value="KAL0564069.1"/>
    <property type="molecule type" value="Genomic_DNA"/>
</dbReference>
<evidence type="ECO:0000313" key="1">
    <source>
        <dbReference type="EMBL" id="KAL0564069.1"/>
    </source>
</evidence>